<comment type="caution">
    <text evidence="9">The sequence shown here is derived from an EMBL/GenBank/DDBJ whole genome shotgun (WGS) entry which is preliminary data.</text>
</comment>
<comment type="catalytic activity">
    <reaction evidence="1 7">
        <text>dTDP-alpha-D-glucose = dTDP-4-dehydro-6-deoxy-alpha-D-glucose + H2O</text>
        <dbReference type="Rhea" id="RHEA:17221"/>
        <dbReference type="ChEBI" id="CHEBI:15377"/>
        <dbReference type="ChEBI" id="CHEBI:57477"/>
        <dbReference type="ChEBI" id="CHEBI:57649"/>
        <dbReference type="EC" id="4.2.1.46"/>
    </reaction>
</comment>
<accession>A0A0G1YE49</accession>
<evidence type="ECO:0000256" key="4">
    <source>
        <dbReference type="ARBA" id="ARBA00011990"/>
    </source>
</evidence>
<dbReference type="AlphaFoldDB" id="A0A0G1YE49"/>
<evidence type="ECO:0000256" key="2">
    <source>
        <dbReference type="ARBA" id="ARBA00001911"/>
    </source>
</evidence>
<comment type="similarity">
    <text evidence="3 7">Belongs to the NAD(P)-dependent epimerase/dehydratase family. dTDP-glucose dehydratase subfamily.</text>
</comment>
<dbReference type="InterPro" id="IPR005888">
    <property type="entry name" value="dTDP_Gluc_deHydtase"/>
</dbReference>
<dbReference type="SUPFAM" id="SSF51735">
    <property type="entry name" value="NAD(P)-binding Rossmann-fold domains"/>
    <property type="match status" value="1"/>
</dbReference>
<dbReference type="Gene3D" id="3.40.50.720">
    <property type="entry name" value="NAD(P)-binding Rossmann-like Domain"/>
    <property type="match status" value="1"/>
</dbReference>
<protein>
    <recommendedName>
        <fullName evidence="4 7">dTDP-glucose 4,6-dehydratase</fullName>
        <ecNumber evidence="4 7">4.2.1.46</ecNumber>
    </recommendedName>
</protein>
<dbReference type="InterPro" id="IPR036291">
    <property type="entry name" value="NAD(P)-bd_dom_sf"/>
</dbReference>
<dbReference type="STRING" id="1619044.UY92_C0014G0083"/>
<evidence type="ECO:0000256" key="1">
    <source>
        <dbReference type="ARBA" id="ARBA00001539"/>
    </source>
</evidence>
<evidence type="ECO:0000256" key="6">
    <source>
        <dbReference type="ARBA" id="ARBA00023239"/>
    </source>
</evidence>
<gene>
    <name evidence="9" type="ORF">UY92_C0014G0083</name>
</gene>
<dbReference type="Proteomes" id="UP000033870">
    <property type="component" value="Unassembled WGS sequence"/>
</dbReference>
<name>A0A0G1YE49_9BACT</name>
<evidence type="ECO:0000256" key="3">
    <source>
        <dbReference type="ARBA" id="ARBA00008178"/>
    </source>
</evidence>
<dbReference type="EMBL" id="LCRX01000014">
    <property type="protein sequence ID" value="KKW41758.1"/>
    <property type="molecule type" value="Genomic_DNA"/>
</dbReference>
<reference evidence="9 10" key="1">
    <citation type="journal article" date="2015" name="Nature">
        <title>rRNA introns, odd ribosomes, and small enigmatic genomes across a large radiation of phyla.</title>
        <authorList>
            <person name="Brown C.T."/>
            <person name="Hug L.A."/>
            <person name="Thomas B.C."/>
            <person name="Sharon I."/>
            <person name="Castelle C.J."/>
            <person name="Singh A."/>
            <person name="Wilkins M.J."/>
            <person name="Williams K.H."/>
            <person name="Banfield J.F."/>
        </authorList>
    </citation>
    <scope>NUCLEOTIDE SEQUENCE [LARGE SCALE GENOMIC DNA]</scope>
</reference>
<proteinExistence type="inferred from homology"/>
<evidence type="ECO:0000256" key="5">
    <source>
        <dbReference type="ARBA" id="ARBA00023027"/>
    </source>
</evidence>
<dbReference type="GO" id="GO:0008460">
    <property type="term" value="F:dTDP-glucose 4,6-dehydratase activity"/>
    <property type="evidence" value="ECO:0007669"/>
    <property type="project" value="UniProtKB-EC"/>
</dbReference>
<keyword evidence="5" id="KW-0520">NAD</keyword>
<feature type="domain" description="NAD(P)-binding" evidence="8">
    <location>
        <begin position="4"/>
        <end position="303"/>
    </location>
</feature>
<dbReference type="PATRIC" id="fig|1619044.3.peg.1094"/>
<dbReference type="PANTHER" id="PTHR43000">
    <property type="entry name" value="DTDP-D-GLUCOSE 4,6-DEHYDRATASE-RELATED"/>
    <property type="match status" value="1"/>
</dbReference>
<dbReference type="InterPro" id="IPR016040">
    <property type="entry name" value="NAD(P)-bd_dom"/>
</dbReference>
<dbReference type="CDD" id="cd05246">
    <property type="entry name" value="dTDP_GD_SDR_e"/>
    <property type="match status" value="1"/>
</dbReference>
<keyword evidence="6 7" id="KW-0456">Lyase</keyword>
<dbReference type="Gene3D" id="3.90.25.10">
    <property type="entry name" value="UDP-galactose 4-epimerase, domain 1"/>
    <property type="match status" value="1"/>
</dbReference>
<sequence length="353" mass="40278">MNLLVCGGAGFIGSNFIHYMLEQYPDYRIVNFDKLTYAGNLENHRSVENDPRYAFVEGDITDLDSLNRVVAEKEITHIINFAAETHVDRSIHGGCRDFVLTNTLGVQMILDAARVNRVEKFVNVSTDEVYGSLALDDERRFTESTPIWPNMPYAAAKAGGDLMCNAYFVTHKVPVIVTHCSNNYGPYQFPEKVIPFFIFKLLKGEKVPVYGDGLNVRDWIHVKDHARALALLLRDGAPGEVYNIGADNERSNLELTKMILEIMGLGEDRIEYVTDRPGHDRRYSVDAGKIRALGWTPEYAREEFKRGLTETIEWYKNNSQWAEHLWQKKRDEMNKFQESLNRSDTQMAAAARG</sequence>
<dbReference type="EC" id="4.2.1.46" evidence="4 7"/>
<evidence type="ECO:0000259" key="8">
    <source>
        <dbReference type="Pfam" id="PF16363"/>
    </source>
</evidence>
<evidence type="ECO:0000256" key="7">
    <source>
        <dbReference type="RuleBase" id="RU004473"/>
    </source>
</evidence>
<evidence type="ECO:0000313" key="9">
    <source>
        <dbReference type="EMBL" id="KKW41758.1"/>
    </source>
</evidence>
<dbReference type="GO" id="GO:0009225">
    <property type="term" value="P:nucleotide-sugar metabolic process"/>
    <property type="evidence" value="ECO:0007669"/>
    <property type="project" value="InterPro"/>
</dbReference>
<comment type="cofactor">
    <cofactor evidence="2 7">
        <name>NAD(+)</name>
        <dbReference type="ChEBI" id="CHEBI:57540"/>
    </cofactor>
</comment>
<organism evidence="9 10">
    <name type="scientific">Candidatus Magasanikbacteria bacterium GW2011_GWA2_56_11</name>
    <dbReference type="NCBI Taxonomy" id="1619044"/>
    <lineage>
        <taxon>Bacteria</taxon>
        <taxon>Candidatus Magasanikiibacteriota</taxon>
    </lineage>
</organism>
<evidence type="ECO:0000313" key="10">
    <source>
        <dbReference type="Proteomes" id="UP000033870"/>
    </source>
</evidence>
<dbReference type="NCBIfam" id="TIGR01181">
    <property type="entry name" value="dTDP_gluc_dehyt"/>
    <property type="match status" value="1"/>
</dbReference>
<dbReference type="Pfam" id="PF16363">
    <property type="entry name" value="GDP_Man_Dehyd"/>
    <property type="match status" value="1"/>
</dbReference>